<feature type="domain" description="Methyl-accepting transducer" evidence="4">
    <location>
        <begin position="529"/>
        <end position="742"/>
    </location>
</feature>
<reference evidence="5 6" key="1">
    <citation type="submission" date="2023-07" db="EMBL/GenBank/DDBJ databases">
        <title>Genomic Encyclopedia of Type Strains, Phase IV (KMG-IV): sequencing the most valuable type-strain genomes for metagenomic binning, comparative biology and taxonomic classification.</title>
        <authorList>
            <person name="Goeker M."/>
        </authorList>
    </citation>
    <scope>NUCLEOTIDE SEQUENCE [LARGE SCALE GENOMIC DNA]</scope>
    <source>
        <strain evidence="5 6">DSM 22170</strain>
    </source>
</reference>
<dbReference type="RefSeq" id="WP_188773949.1">
    <property type="nucleotide sequence ID" value="NZ_BMMB01000001.1"/>
</dbReference>
<name>A0ABU1J1T3_9BACL</name>
<dbReference type="SUPFAM" id="SSF58104">
    <property type="entry name" value="Methyl-accepting chemotaxis protein (MCP) signaling domain"/>
    <property type="match status" value="1"/>
</dbReference>
<proteinExistence type="predicted"/>
<dbReference type="Gene3D" id="1.10.287.950">
    <property type="entry name" value="Methyl-accepting chemotaxis protein"/>
    <property type="match status" value="1"/>
</dbReference>
<protein>
    <recommendedName>
        <fullName evidence="4">Methyl-accepting transducer domain-containing protein</fullName>
    </recommendedName>
</protein>
<dbReference type="PANTHER" id="PTHR32089:SF112">
    <property type="entry name" value="LYSOZYME-LIKE PROTEIN-RELATED"/>
    <property type="match status" value="1"/>
</dbReference>
<feature type="compositionally biased region" description="Polar residues" evidence="3">
    <location>
        <begin position="143"/>
        <end position="178"/>
    </location>
</feature>
<organism evidence="5 6">
    <name type="scientific">Paenibacillus hunanensis</name>
    <dbReference type="NCBI Taxonomy" id="539262"/>
    <lineage>
        <taxon>Bacteria</taxon>
        <taxon>Bacillati</taxon>
        <taxon>Bacillota</taxon>
        <taxon>Bacilli</taxon>
        <taxon>Bacillales</taxon>
        <taxon>Paenibacillaceae</taxon>
        <taxon>Paenibacillus</taxon>
    </lineage>
</organism>
<comment type="caution">
    <text evidence="5">The sequence shown here is derived from an EMBL/GenBank/DDBJ whole genome shotgun (WGS) entry which is preliminary data.</text>
</comment>
<evidence type="ECO:0000313" key="6">
    <source>
        <dbReference type="Proteomes" id="UP001185028"/>
    </source>
</evidence>
<dbReference type="SUPFAM" id="SSF54631">
    <property type="entry name" value="CBS-domain pair"/>
    <property type="match status" value="1"/>
</dbReference>
<feature type="region of interest" description="Disordered" evidence="3">
    <location>
        <begin position="143"/>
        <end position="350"/>
    </location>
</feature>
<feature type="compositionally biased region" description="Polar residues" evidence="3">
    <location>
        <begin position="239"/>
        <end position="269"/>
    </location>
</feature>
<dbReference type="PANTHER" id="PTHR32089">
    <property type="entry name" value="METHYL-ACCEPTING CHEMOTAXIS PROTEIN MCPB"/>
    <property type="match status" value="1"/>
</dbReference>
<evidence type="ECO:0000256" key="1">
    <source>
        <dbReference type="ARBA" id="ARBA00023224"/>
    </source>
</evidence>
<evidence type="ECO:0000256" key="2">
    <source>
        <dbReference type="PROSITE-ProRule" id="PRU00284"/>
    </source>
</evidence>
<feature type="compositionally biased region" description="Polar residues" evidence="3">
    <location>
        <begin position="328"/>
        <end position="350"/>
    </location>
</feature>
<feature type="compositionally biased region" description="Low complexity" evidence="3">
    <location>
        <begin position="31"/>
        <end position="54"/>
    </location>
</feature>
<evidence type="ECO:0000259" key="4">
    <source>
        <dbReference type="PROSITE" id="PS50111"/>
    </source>
</evidence>
<keyword evidence="1 2" id="KW-0807">Transducer</keyword>
<dbReference type="SMART" id="SM00283">
    <property type="entry name" value="MA"/>
    <property type="match status" value="1"/>
</dbReference>
<dbReference type="Proteomes" id="UP001185028">
    <property type="component" value="Unassembled WGS sequence"/>
</dbReference>
<evidence type="ECO:0000256" key="3">
    <source>
        <dbReference type="SAM" id="MobiDB-lite"/>
    </source>
</evidence>
<evidence type="ECO:0000313" key="5">
    <source>
        <dbReference type="EMBL" id="MDR6244557.1"/>
    </source>
</evidence>
<dbReference type="EMBL" id="JAVDQH010000008">
    <property type="protein sequence ID" value="MDR6244557.1"/>
    <property type="molecule type" value="Genomic_DNA"/>
</dbReference>
<feature type="compositionally biased region" description="Polar residues" evidence="3">
    <location>
        <begin position="12"/>
        <end position="24"/>
    </location>
</feature>
<accession>A0ABU1J1T3</accession>
<sequence length="749" mass="79831">MTTQALKEREQTTVANTSESTVTERQPVASPPTHTQPSHTTTTPSSNTEPQSTNRSAGSIDDQATVGMKNTDDVSTSKPSLTANEPVMSMNESPMLKEEPTAEVKTSSVATNKPAAAVNQSSVQVNQPVVANTQPFVAANKQVSATNQSARVDSSSAVNQKQSVTAAPALSGNSTTTTIEKKATAQAQPSLNRLAHATTTGTTAPKPAASATQAVSNRKVVPSSTTTKTSTAVKTNPTKANSTNASAAVQDRSMTQTNSIRQTSSTAQTHMVRPSSPTAPSSSSTQNTPASAKSATPSSTITKSTSSNHVANTSRTTPTSIMTNTTSHKTNSKASSPIATNQVQQRATVAQPSIMTPSASASGVNTPVHASSAAPIATTTWVAEQPTLSLPECELGHYLIKVPQIRSNETCGETLQRFRDQPELPCVTICNEHDEPMGLIMREQFYRRMASRFATELYYGRSTSRFSQNEPLIVNLNDQPADVVDAALAREGEAFYECVLLTDQGKLAGAITIRDLMELSRHLQTGAEQQRVQSLQASYTYVEQIGQAVNTVSHAADETSRQLVEIKERTVAGHHQLTEANQQFRQAQQLVNDQRIQAEQMLEHTVQARKVVDDVAQLAGQSSMLALNASIEAARAQQAGRGFAVVASEMRLLAERITGMSSDIARLLGSLNEMIGQSAQSSQTAEQTMDASMLRITQADQLFGEMASAADHASAQAKHLHGTAGEASRLTMLVMDTLKQQAQSKSMLR</sequence>
<feature type="compositionally biased region" description="Low complexity" evidence="3">
    <location>
        <begin position="195"/>
        <end position="238"/>
    </location>
</feature>
<dbReference type="Pfam" id="PF00015">
    <property type="entry name" value="MCPsignal"/>
    <property type="match status" value="1"/>
</dbReference>
<dbReference type="PROSITE" id="PS50111">
    <property type="entry name" value="CHEMOTAXIS_TRANSDUC_2"/>
    <property type="match status" value="1"/>
</dbReference>
<feature type="compositionally biased region" description="Basic and acidic residues" evidence="3">
    <location>
        <begin position="1"/>
        <end position="11"/>
    </location>
</feature>
<gene>
    <name evidence="5" type="ORF">JOC58_002450</name>
</gene>
<dbReference type="InterPro" id="IPR004089">
    <property type="entry name" value="MCPsignal_dom"/>
</dbReference>
<feature type="compositionally biased region" description="Polar residues" evidence="3">
    <location>
        <begin position="73"/>
        <end position="83"/>
    </location>
</feature>
<keyword evidence="6" id="KW-1185">Reference proteome</keyword>
<feature type="region of interest" description="Disordered" evidence="3">
    <location>
        <begin position="1"/>
        <end position="109"/>
    </location>
</feature>
<feature type="compositionally biased region" description="Low complexity" evidence="3">
    <location>
        <begin position="274"/>
        <end position="327"/>
    </location>
</feature>
<dbReference type="InterPro" id="IPR046342">
    <property type="entry name" value="CBS_dom_sf"/>
</dbReference>